<evidence type="ECO:0000256" key="6">
    <source>
        <dbReference type="ARBA" id="ARBA00022840"/>
    </source>
</evidence>
<dbReference type="InterPro" id="IPR003439">
    <property type="entry name" value="ABC_transporter-like_ATP-bd"/>
</dbReference>
<keyword evidence="4 9" id="KW-0812">Transmembrane</keyword>
<evidence type="ECO:0000313" key="12">
    <source>
        <dbReference type="EMBL" id="VDR25825.1"/>
    </source>
</evidence>
<keyword evidence="6" id="KW-0067">ATP-binding</keyword>
<evidence type="ECO:0000256" key="8">
    <source>
        <dbReference type="ARBA" id="ARBA00023136"/>
    </source>
</evidence>
<feature type="transmembrane region" description="Helical" evidence="9">
    <location>
        <begin position="339"/>
        <end position="364"/>
    </location>
</feature>
<comment type="subcellular location">
    <subcellularLocation>
        <location evidence="1">Cell inner membrane</location>
        <topology evidence="1">Multi-pass membrane protein</topology>
    </subcellularLocation>
    <subcellularLocation>
        <location evidence="9">Cell membrane</location>
        <topology evidence="9">Multi-pass membrane protein</topology>
    </subcellularLocation>
</comment>
<evidence type="ECO:0000256" key="3">
    <source>
        <dbReference type="ARBA" id="ARBA00022519"/>
    </source>
</evidence>
<evidence type="ECO:0000256" key="2">
    <source>
        <dbReference type="ARBA" id="ARBA00022448"/>
    </source>
</evidence>
<feature type="transmembrane region" description="Helical" evidence="9">
    <location>
        <begin position="420"/>
        <end position="446"/>
    </location>
</feature>
<feature type="transmembrane region" description="Helical" evidence="9">
    <location>
        <begin position="226"/>
        <end position="245"/>
    </location>
</feature>
<dbReference type="SUPFAM" id="SSF52540">
    <property type="entry name" value="P-loop containing nucleoside triphosphate hydrolases"/>
    <property type="match status" value="1"/>
</dbReference>
<evidence type="ECO:0000313" key="13">
    <source>
        <dbReference type="Proteomes" id="UP000274346"/>
    </source>
</evidence>
<dbReference type="Pfam" id="PF00528">
    <property type="entry name" value="BPD_transp_1"/>
    <property type="match status" value="1"/>
</dbReference>
<dbReference type="Gene3D" id="1.10.3720.10">
    <property type="entry name" value="MetI-like"/>
    <property type="match status" value="1"/>
</dbReference>
<reference evidence="12 13" key="1">
    <citation type="submission" date="2018-12" db="EMBL/GenBank/DDBJ databases">
        <authorList>
            <consortium name="Pathogen Informatics"/>
        </authorList>
    </citation>
    <scope>NUCLEOTIDE SEQUENCE [LARGE SCALE GENOMIC DNA]</scope>
    <source>
        <strain evidence="12 13">NCTC13098</strain>
    </source>
</reference>
<evidence type="ECO:0000256" key="1">
    <source>
        <dbReference type="ARBA" id="ARBA00004429"/>
    </source>
</evidence>
<dbReference type="InterPro" id="IPR035906">
    <property type="entry name" value="MetI-like_sf"/>
</dbReference>
<dbReference type="InterPro" id="IPR017871">
    <property type="entry name" value="ABC_transporter-like_CS"/>
</dbReference>
<dbReference type="GO" id="GO:0016887">
    <property type="term" value="F:ATP hydrolysis activity"/>
    <property type="evidence" value="ECO:0007669"/>
    <property type="project" value="InterPro"/>
</dbReference>
<dbReference type="EMBL" id="LR131271">
    <property type="protein sequence ID" value="VDR25825.1"/>
    <property type="molecule type" value="Genomic_DNA"/>
</dbReference>
<dbReference type="GO" id="GO:0005886">
    <property type="term" value="C:plasma membrane"/>
    <property type="evidence" value="ECO:0007669"/>
    <property type="project" value="UniProtKB-SubCell"/>
</dbReference>
<dbReference type="SUPFAM" id="SSF161098">
    <property type="entry name" value="MetI-like"/>
    <property type="match status" value="1"/>
</dbReference>
<keyword evidence="7 9" id="KW-1133">Transmembrane helix</keyword>
<sequence length="464" mass="50326">MAQNIATVPQLQKWPRQKVEARVDELMALLGLEATLRARYPHQLSGGQQQRVGVARALAANPEVLLMDEPFGALDPVTREALQQEMIRIHRLLGRTIVLVTHDIDEALRLADHLVLMDGGEVVQQGEPLQMLLQPKNDFVETFFGRSELGVRLLSLRGVGDYLRRDERLAGDTLNVAMTLREALSLFVAHRREVLPVVDERGRRAGRCTLPICCARGVGMKVLRDPLLWLLALFIAILLALPYSAPLFSALFPELPRPVYQQQSFLALTLAHCWLVALSSLSATLIGVGAGIAVTRPAGREFRPLVETIAAMGQTFPPVAVLAIAVPVLGFGWEPALIALALYGILPVLQGTLAGLSAVPSGALEVAQGMGMTRWQRLVKVELPLAAPVMLAGIRTSTIVNMGTATIASTVGANTLGTPIVIGLSGFNTAYVLQGALLVALAAIVVDRGFERLNQRISRHRRER</sequence>
<feature type="domain" description="ABC transporter" evidence="10">
    <location>
        <begin position="2"/>
        <end position="144"/>
    </location>
</feature>
<feature type="transmembrane region" description="Helical" evidence="9">
    <location>
        <begin position="315"/>
        <end position="333"/>
    </location>
</feature>
<evidence type="ECO:0000259" key="10">
    <source>
        <dbReference type="PROSITE" id="PS50893"/>
    </source>
</evidence>
<dbReference type="PANTHER" id="PTHR30177:SF32">
    <property type="entry name" value="GLYCINE BETAINE UPTAKE SYSTEM PERMEASE PROTEIN YEHW"/>
    <property type="match status" value="1"/>
</dbReference>
<dbReference type="AlphaFoldDB" id="A0A3P8KAT6"/>
<dbReference type="PROSITE" id="PS00211">
    <property type="entry name" value="ABC_TRANSPORTER_1"/>
    <property type="match status" value="1"/>
</dbReference>
<dbReference type="GO" id="GO:0031460">
    <property type="term" value="P:glycine betaine transport"/>
    <property type="evidence" value="ECO:0007669"/>
    <property type="project" value="UniProtKB-ARBA"/>
</dbReference>
<keyword evidence="3" id="KW-1003">Cell membrane</keyword>
<feature type="transmembrane region" description="Helical" evidence="9">
    <location>
        <begin position="265"/>
        <end position="294"/>
    </location>
</feature>
<dbReference type="Pfam" id="PF00005">
    <property type="entry name" value="ABC_tran"/>
    <property type="match status" value="1"/>
</dbReference>
<dbReference type="FunFam" id="1.10.3720.10:FF:000001">
    <property type="entry name" value="Glycine betaine ABC transporter, permease"/>
    <property type="match status" value="1"/>
</dbReference>
<dbReference type="GO" id="GO:0055085">
    <property type="term" value="P:transmembrane transport"/>
    <property type="evidence" value="ECO:0007669"/>
    <property type="project" value="InterPro"/>
</dbReference>
<dbReference type="KEGG" id="rtg:NCTC13098_02158"/>
<dbReference type="PROSITE" id="PS50893">
    <property type="entry name" value="ABC_TRANSPORTER_2"/>
    <property type="match status" value="1"/>
</dbReference>
<organism evidence="12 13">
    <name type="scientific">Raoultella terrigena</name>
    <name type="common">Klebsiella terrigena</name>
    <dbReference type="NCBI Taxonomy" id="577"/>
    <lineage>
        <taxon>Bacteria</taxon>
        <taxon>Pseudomonadati</taxon>
        <taxon>Pseudomonadota</taxon>
        <taxon>Gammaproteobacteria</taxon>
        <taxon>Enterobacterales</taxon>
        <taxon>Enterobacteriaceae</taxon>
        <taxon>Klebsiella/Raoultella group</taxon>
        <taxon>Raoultella</taxon>
    </lineage>
</organism>
<evidence type="ECO:0000256" key="5">
    <source>
        <dbReference type="ARBA" id="ARBA00022741"/>
    </source>
</evidence>
<evidence type="ECO:0000256" key="4">
    <source>
        <dbReference type="ARBA" id="ARBA00022692"/>
    </source>
</evidence>
<dbReference type="InterPro" id="IPR051204">
    <property type="entry name" value="ABC_transp_perm/SBD"/>
</dbReference>
<feature type="domain" description="ABC transmembrane type-1" evidence="11">
    <location>
        <begin position="269"/>
        <end position="450"/>
    </location>
</feature>
<dbReference type="GO" id="GO:0005524">
    <property type="term" value="F:ATP binding"/>
    <property type="evidence" value="ECO:0007669"/>
    <property type="project" value="UniProtKB-KW"/>
</dbReference>
<protein>
    <submittedName>
        <fullName evidence="12">Osmoprotectant uptake system permease protein yehW</fullName>
    </submittedName>
</protein>
<dbReference type="Proteomes" id="UP000274346">
    <property type="component" value="Chromosome"/>
</dbReference>
<dbReference type="InterPro" id="IPR027417">
    <property type="entry name" value="P-loop_NTPase"/>
</dbReference>
<keyword evidence="8 9" id="KW-0472">Membrane</keyword>
<evidence type="ECO:0000256" key="9">
    <source>
        <dbReference type="RuleBase" id="RU363032"/>
    </source>
</evidence>
<comment type="similarity">
    <text evidence="9">Belongs to the binding-protein-dependent transport system permease family.</text>
</comment>
<gene>
    <name evidence="12" type="primary">yehW_1</name>
    <name evidence="12" type="ORF">NCTC13098_02158</name>
</gene>
<keyword evidence="2 9" id="KW-0813">Transport</keyword>
<proteinExistence type="inferred from homology"/>
<accession>A0A3P8KAT6</accession>
<dbReference type="PROSITE" id="PS50928">
    <property type="entry name" value="ABC_TM1"/>
    <property type="match status" value="1"/>
</dbReference>
<dbReference type="InterPro" id="IPR000515">
    <property type="entry name" value="MetI-like"/>
</dbReference>
<dbReference type="CDD" id="cd06261">
    <property type="entry name" value="TM_PBP2"/>
    <property type="match status" value="1"/>
</dbReference>
<name>A0A3P8KAT6_RAOTE</name>
<keyword evidence="3" id="KW-0997">Cell inner membrane</keyword>
<dbReference type="Gene3D" id="3.40.50.300">
    <property type="entry name" value="P-loop containing nucleotide triphosphate hydrolases"/>
    <property type="match status" value="1"/>
</dbReference>
<evidence type="ECO:0000259" key="11">
    <source>
        <dbReference type="PROSITE" id="PS50928"/>
    </source>
</evidence>
<dbReference type="PANTHER" id="PTHR30177">
    <property type="entry name" value="GLYCINE BETAINE/L-PROLINE TRANSPORT SYSTEM PERMEASE PROTEIN PROW"/>
    <property type="match status" value="1"/>
</dbReference>
<keyword evidence="5" id="KW-0547">Nucleotide-binding</keyword>
<evidence type="ECO:0000256" key="7">
    <source>
        <dbReference type="ARBA" id="ARBA00022989"/>
    </source>
</evidence>